<comment type="similarity">
    <text evidence="6">Belongs to the peptidase M3 family.</text>
</comment>
<keyword evidence="1 6" id="KW-0645">Protease</keyword>
<dbReference type="GO" id="GO:0006518">
    <property type="term" value="P:peptide metabolic process"/>
    <property type="evidence" value="ECO:0007669"/>
    <property type="project" value="TreeGrafter"/>
</dbReference>
<dbReference type="InterPro" id="IPR001567">
    <property type="entry name" value="Pept_M3A_M3B_dom"/>
</dbReference>
<dbReference type="GO" id="GO:0004222">
    <property type="term" value="F:metalloendopeptidase activity"/>
    <property type="evidence" value="ECO:0007669"/>
    <property type="project" value="InterPro"/>
</dbReference>
<dbReference type="AlphaFoldDB" id="A0A6J4SK63"/>
<organism evidence="9">
    <name type="scientific">uncultured Solirubrobacteraceae bacterium</name>
    <dbReference type="NCBI Taxonomy" id="1162706"/>
    <lineage>
        <taxon>Bacteria</taxon>
        <taxon>Bacillati</taxon>
        <taxon>Actinomycetota</taxon>
        <taxon>Thermoleophilia</taxon>
        <taxon>Solirubrobacterales</taxon>
        <taxon>Solirubrobacteraceae</taxon>
        <taxon>environmental samples</taxon>
    </lineage>
</organism>
<accession>A0A6J4SK63</accession>
<dbReference type="InterPro" id="IPR013647">
    <property type="entry name" value="OligopepF_N_dom"/>
</dbReference>
<dbReference type="InterPro" id="IPR042088">
    <property type="entry name" value="OligoPept_F_C"/>
</dbReference>
<evidence type="ECO:0000256" key="1">
    <source>
        <dbReference type="ARBA" id="ARBA00022670"/>
    </source>
</evidence>
<sequence>MTAAHAEDPALDAVEWNLAPLLDGAGEADAHVAVDDLLDEALSRAQAFSSAHAGRVAELDSAGLAEAMHALEAIHDSVGRAGSYAMLRFSTDTAEPERGALLQRVQEKGTQIETELLFFELEWAKVDDATADELLSDDSLEFCRHHLRNTRRYRPHLLSEPEERILAEKNLTGSSAWDRLFAEQTSAIQVDVDDEPEPVSLEVALSRLASPDRDVRRHAAERVTVALQPGLRTRGYIFNTLLADKMVDDRLRRFPHWLASRNLANEASDESVAALISAVRGRYELPRRWYRLKARLLGLDRLADYDRMAAVTDDDETFSWQQARDLVLDSYSAFSPELGNTAKNFFDGDYIDAPVRPAKRGGAFCASGVPSVHPYVMLNYTARRRDVLTLAHELGHGVHFSLARRQGIFQQGTPLTTAETASVFGETIVFGRLLEQATTPESRLSLLAESLEGAIATVFRQVAMNSFESLVHTERREHGELAVERFNELWFESQDELLGDSVEITDGYRSWWSYVPHFISTPGYVYAYAYGQLLALAVYARYEQEGDAFVPAYLEMLSAGGSRSPEDLGSIVGVDLADPGFWDTGLALVERQLEDAEAAAKDARGI</sequence>
<evidence type="ECO:0000259" key="7">
    <source>
        <dbReference type="Pfam" id="PF01432"/>
    </source>
</evidence>
<dbReference type="CDD" id="cd09610">
    <property type="entry name" value="M3B_PepF"/>
    <property type="match status" value="1"/>
</dbReference>
<feature type="domain" description="Oligopeptidase F N-terminal" evidence="8">
    <location>
        <begin position="122"/>
        <end position="188"/>
    </location>
</feature>
<reference evidence="9" key="1">
    <citation type="submission" date="2020-02" db="EMBL/GenBank/DDBJ databases">
        <authorList>
            <person name="Meier V. D."/>
        </authorList>
    </citation>
    <scope>NUCLEOTIDE SEQUENCE</scope>
    <source>
        <strain evidence="9">AVDCRST_MAG69</strain>
    </source>
</reference>
<dbReference type="Pfam" id="PF08439">
    <property type="entry name" value="Peptidase_M3_N"/>
    <property type="match status" value="1"/>
</dbReference>
<dbReference type="InterPro" id="IPR011977">
    <property type="entry name" value="Pept_M3B_clade3"/>
</dbReference>
<keyword evidence="4 6" id="KW-0862">Zinc</keyword>
<evidence type="ECO:0000256" key="3">
    <source>
        <dbReference type="ARBA" id="ARBA00022801"/>
    </source>
</evidence>
<dbReference type="SUPFAM" id="SSF55486">
    <property type="entry name" value="Metalloproteases ('zincins'), catalytic domain"/>
    <property type="match status" value="1"/>
</dbReference>
<keyword evidence="2 6" id="KW-0479">Metal-binding</keyword>
<dbReference type="EC" id="3.4.24.-" evidence="9"/>
<evidence type="ECO:0000256" key="5">
    <source>
        <dbReference type="ARBA" id="ARBA00023049"/>
    </source>
</evidence>
<evidence type="ECO:0000259" key="8">
    <source>
        <dbReference type="Pfam" id="PF08439"/>
    </source>
</evidence>
<gene>
    <name evidence="9" type="ORF">AVDCRST_MAG69-1926</name>
</gene>
<feature type="domain" description="Peptidase M3A/M3B catalytic" evidence="7">
    <location>
        <begin position="209"/>
        <end position="584"/>
    </location>
</feature>
<evidence type="ECO:0000256" key="4">
    <source>
        <dbReference type="ARBA" id="ARBA00022833"/>
    </source>
</evidence>
<keyword evidence="5 6" id="KW-0482">Metalloprotease</keyword>
<dbReference type="Gene3D" id="1.10.1370.20">
    <property type="entry name" value="Oligoendopeptidase f, C-terminal domain"/>
    <property type="match status" value="1"/>
</dbReference>
<comment type="cofactor">
    <cofactor evidence="6">
        <name>Zn(2+)</name>
        <dbReference type="ChEBI" id="CHEBI:29105"/>
    </cofactor>
    <text evidence="6">Binds 1 zinc ion.</text>
</comment>
<evidence type="ECO:0000313" key="9">
    <source>
        <dbReference type="EMBL" id="CAA9501721.1"/>
    </source>
</evidence>
<dbReference type="EMBL" id="CADCVP010000205">
    <property type="protein sequence ID" value="CAA9501721.1"/>
    <property type="molecule type" value="Genomic_DNA"/>
</dbReference>
<dbReference type="NCBIfam" id="TIGR02290">
    <property type="entry name" value="M3_fam_3"/>
    <property type="match status" value="1"/>
</dbReference>
<protein>
    <submittedName>
        <fullName evidence="9">Oligoendopeptidase F</fullName>
        <ecNumber evidence="9">3.4.24.-</ecNumber>
    </submittedName>
</protein>
<dbReference type="GO" id="GO:0046872">
    <property type="term" value="F:metal ion binding"/>
    <property type="evidence" value="ECO:0007669"/>
    <property type="project" value="UniProtKB-UniRule"/>
</dbReference>
<evidence type="ECO:0000256" key="2">
    <source>
        <dbReference type="ARBA" id="ARBA00022723"/>
    </source>
</evidence>
<dbReference type="Gene3D" id="1.20.140.70">
    <property type="entry name" value="Oligopeptidase f, N-terminal domain"/>
    <property type="match status" value="1"/>
</dbReference>
<dbReference type="InterPro" id="IPR045090">
    <property type="entry name" value="Pept_M3A_M3B"/>
</dbReference>
<proteinExistence type="inferred from homology"/>
<dbReference type="GO" id="GO:0006508">
    <property type="term" value="P:proteolysis"/>
    <property type="evidence" value="ECO:0007669"/>
    <property type="project" value="UniProtKB-KW"/>
</dbReference>
<dbReference type="PANTHER" id="PTHR11804">
    <property type="entry name" value="PROTEASE M3 THIMET OLIGOPEPTIDASE-RELATED"/>
    <property type="match status" value="1"/>
</dbReference>
<name>A0A6J4SK63_9ACTN</name>
<evidence type="ECO:0000256" key="6">
    <source>
        <dbReference type="RuleBase" id="RU003435"/>
    </source>
</evidence>
<keyword evidence="3 6" id="KW-0378">Hydrolase</keyword>
<dbReference type="Pfam" id="PF01432">
    <property type="entry name" value="Peptidase_M3"/>
    <property type="match status" value="1"/>
</dbReference>
<dbReference type="PANTHER" id="PTHR11804:SF5">
    <property type="entry name" value="OLIGOENDOPEPTIDASE F"/>
    <property type="match status" value="1"/>
</dbReference>